<dbReference type="InterPro" id="IPR036397">
    <property type="entry name" value="RNaseH_sf"/>
</dbReference>
<organism evidence="5">
    <name type="scientific">uncultured Sulfurovum sp</name>
    <dbReference type="NCBI Taxonomy" id="269237"/>
    <lineage>
        <taxon>Bacteria</taxon>
        <taxon>Pseudomonadati</taxon>
        <taxon>Campylobacterota</taxon>
        <taxon>Epsilonproteobacteria</taxon>
        <taxon>Campylobacterales</taxon>
        <taxon>Sulfurovaceae</taxon>
        <taxon>Sulfurovum</taxon>
        <taxon>environmental samples</taxon>
    </lineage>
</organism>
<dbReference type="PANTHER" id="PTHR30231:SF4">
    <property type="entry name" value="PROTEIN NEN2"/>
    <property type="match status" value="1"/>
</dbReference>
<dbReference type="InterPro" id="IPR046768">
    <property type="entry name" value="ExoX-like_C"/>
</dbReference>
<dbReference type="PANTHER" id="PTHR30231">
    <property type="entry name" value="DNA POLYMERASE III SUBUNIT EPSILON"/>
    <property type="match status" value="1"/>
</dbReference>
<dbReference type="Pfam" id="PF00929">
    <property type="entry name" value="RNase_T"/>
    <property type="match status" value="1"/>
</dbReference>
<protein>
    <submittedName>
        <fullName evidence="5">Exodeoxyribonuclease X</fullName>
    </submittedName>
</protein>
<dbReference type="SMART" id="SM00479">
    <property type="entry name" value="EXOIII"/>
    <property type="match status" value="1"/>
</dbReference>
<evidence type="ECO:0000259" key="4">
    <source>
        <dbReference type="SMART" id="SM00479"/>
    </source>
</evidence>
<dbReference type="CDD" id="cd06127">
    <property type="entry name" value="DEDDh"/>
    <property type="match status" value="1"/>
</dbReference>
<evidence type="ECO:0000256" key="2">
    <source>
        <dbReference type="ARBA" id="ARBA00022801"/>
    </source>
</evidence>
<dbReference type="EMBL" id="CACVAS010000047">
    <property type="protein sequence ID" value="CAA6807919.1"/>
    <property type="molecule type" value="Genomic_DNA"/>
</dbReference>
<accession>A0A6S6SKQ4</accession>
<name>A0A6S6SKQ4_9BACT</name>
<dbReference type="InterPro" id="IPR013520">
    <property type="entry name" value="Ribonucl_H"/>
</dbReference>
<reference evidence="5" key="1">
    <citation type="submission" date="2020-01" db="EMBL/GenBank/DDBJ databases">
        <authorList>
            <person name="Meier V. D."/>
            <person name="Meier V D."/>
        </authorList>
    </citation>
    <scope>NUCLEOTIDE SEQUENCE</scope>
    <source>
        <strain evidence="5">HLG_WM_MAG_01</strain>
    </source>
</reference>
<dbReference type="GO" id="GO:0006259">
    <property type="term" value="P:DNA metabolic process"/>
    <property type="evidence" value="ECO:0007669"/>
    <property type="project" value="UniProtKB-ARBA"/>
</dbReference>
<evidence type="ECO:0000256" key="3">
    <source>
        <dbReference type="ARBA" id="ARBA00022839"/>
    </source>
</evidence>
<dbReference type="Gene3D" id="3.30.420.10">
    <property type="entry name" value="Ribonuclease H-like superfamily/Ribonuclease H"/>
    <property type="match status" value="1"/>
</dbReference>
<dbReference type="GO" id="GO:0008408">
    <property type="term" value="F:3'-5' exonuclease activity"/>
    <property type="evidence" value="ECO:0007669"/>
    <property type="project" value="TreeGrafter"/>
</dbReference>
<keyword evidence="3" id="KW-0269">Exonuclease</keyword>
<dbReference type="GO" id="GO:0003676">
    <property type="term" value="F:nucleic acid binding"/>
    <property type="evidence" value="ECO:0007669"/>
    <property type="project" value="InterPro"/>
</dbReference>
<dbReference type="InterPro" id="IPR012337">
    <property type="entry name" value="RNaseH-like_sf"/>
</dbReference>
<feature type="domain" description="Exonuclease" evidence="4">
    <location>
        <begin position="3"/>
        <end position="177"/>
    </location>
</feature>
<gene>
    <name evidence="5" type="ORF">HELGO_WM3354</name>
</gene>
<sequence length="250" mass="28741">MCKYLLFDTESTGLQEKDRLIQVGSMLVEHGKETIITDEVVGTHEPISFSSMEIHGITPEKLEGAAPFSETVFKRVLDIHNDPKNYLIAHNISFDLGMLEKEGFKNQYTLIDTLRVSRHIFNEDINRLQYLRYALGLYHKEEQESWDLGIEIKAHDAISDVLIMKLLFSKIIQTVKELYPETNAIAKIVELTNTPILVEKFKFGKYKGKLISEVAQSDKGYLSWMRGNLEVDEDMQHTITHYIGACEYAH</sequence>
<keyword evidence="1" id="KW-0540">Nuclease</keyword>
<evidence type="ECO:0000256" key="1">
    <source>
        <dbReference type="ARBA" id="ARBA00022722"/>
    </source>
</evidence>
<dbReference type="Pfam" id="PF20600">
    <property type="entry name" value="ExoX-like_C"/>
    <property type="match status" value="1"/>
</dbReference>
<proteinExistence type="predicted"/>
<evidence type="ECO:0000313" key="5">
    <source>
        <dbReference type="EMBL" id="CAA6807919.1"/>
    </source>
</evidence>
<dbReference type="AlphaFoldDB" id="A0A6S6SKQ4"/>
<dbReference type="SUPFAM" id="SSF53098">
    <property type="entry name" value="Ribonuclease H-like"/>
    <property type="match status" value="1"/>
</dbReference>
<keyword evidence="2" id="KW-0378">Hydrolase</keyword>